<dbReference type="GO" id="GO:0046081">
    <property type="term" value="P:dUTP catabolic process"/>
    <property type="evidence" value="ECO:0007669"/>
    <property type="project" value="InterPro"/>
</dbReference>
<comment type="similarity">
    <text evidence="1">Belongs to the dUTPase family.</text>
</comment>
<dbReference type="SUPFAM" id="SSF51283">
    <property type="entry name" value="dUTPase-like"/>
    <property type="match status" value="1"/>
</dbReference>
<dbReference type="GO" id="GO:0006226">
    <property type="term" value="P:dUMP biosynthetic process"/>
    <property type="evidence" value="ECO:0007669"/>
    <property type="project" value="InterPro"/>
</dbReference>
<dbReference type="InterPro" id="IPR033704">
    <property type="entry name" value="dUTPase_trimeric"/>
</dbReference>
<dbReference type="GO" id="GO:0000287">
    <property type="term" value="F:magnesium ion binding"/>
    <property type="evidence" value="ECO:0007669"/>
    <property type="project" value="InterPro"/>
</dbReference>
<dbReference type="NCBIfam" id="TIGR00576">
    <property type="entry name" value="dut"/>
    <property type="match status" value="1"/>
</dbReference>
<evidence type="ECO:0000256" key="1">
    <source>
        <dbReference type="ARBA" id="ARBA00006581"/>
    </source>
</evidence>
<evidence type="ECO:0000313" key="6">
    <source>
        <dbReference type="EMBL" id="CAB4876734.1"/>
    </source>
</evidence>
<dbReference type="NCBIfam" id="NF001862">
    <property type="entry name" value="PRK00601.1"/>
    <property type="match status" value="1"/>
</dbReference>
<protein>
    <recommendedName>
        <fullName evidence="2">dUTP diphosphatase</fullName>
        <ecNumber evidence="2">3.6.1.23</ecNumber>
    </recommendedName>
</protein>
<gene>
    <name evidence="6" type="ORF">UFOPK3444_01061</name>
</gene>
<evidence type="ECO:0000259" key="5">
    <source>
        <dbReference type="Pfam" id="PF00692"/>
    </source>
</evidence>
<proteinExistence type="inferred from homology"/>
<dbReference type="PANTHER" id="PTHR11241:SF0">
    <property type="entry name" value="DEOXYURIDINE 5'-TRIPHOSPHATE NUCLEOTIDOHYDROLASE"/>
    <property type="match status" value="1"/>
</dbReference>
<dbReference type="GO" id="GO:0004170">
    <property type="term" value="F:dUTP diphosphatase activity"/>
    <property type="evidence" value="ECO:0007669"/>
    <property type="project" value="UniProtKB-EC"/>
</dbReference>
<reference evidence="6" key="1">
    <citation type="submission" date="2020-05" db="EMBL/GenBank/DDBJ databases">
        <authorList>
            <person name="Chiriac C."/>
            <person name="Salcher M."/>
            <person name="Ghai R."/>
            <person name="Kavagutti S V."/>
        </authorList>
    </citation>
    <scope>NUCLEOTIDE SEQUENCE</scope>
</reference>
<sequence length="147" mass="15343">MKVRFQQLDPRALLPAHAVSGDAGMDLCCLDEFTVEPGERVLVATGLALEIPPQHAGLVLPRSGLALKHGITLANSPGLIDSGYRGELKLILVNTDAATPFHADAGTRVAQLVVIGFSTVEAEWASDLAASERDQGGFGSTGVEPNS</sequence>
<evidence type="ECO:0000256" key="4">
    <source>
        <dbReference type="ARBA" id="ARBA00023080"/>
    </source>
</evidence>
<dbReference type="InterPro" id="IPR029054">
    <property type="entry name" value="dUTPase-like"/>
</dbReference>
<feature type="domain" description="dUTPase-like" evidence="5">
    <location>
        <begin position="14"/>
        <end position="142"/>
    </location>
</feature>
<dbReference type="CDD" id="cd07557">
    <property type="entry name" value="trimeric_dUTPase"/>
    <property type="match status" value="1"/>
</dbReference>
<name>A0A6J7E7I0_9ZZZZ</name>
<organism evidence="6">
    <name type="scientific">freshwater metagenome</name>
    <dbReference type="NCBI Taxonomy" id="449393"/>
    <lineage>
        <taxon>unclassified sequences</taxon>
        <taxon>metagenomes</taxon>
        <taxon>ecological metagenomes</taxon>
    </lineage>
</organism>
<dbReference type="Gene3D" id="2.70.40.10">
    <property type="match status" value="1"/>
</dbReference>
<dbReference type="PANTHER" id="PTHR11241">
    <property type="entry name" value="DEOXYURIDINE 5'-TRIPHOSPHATE NUCLEOTIDOHYDROLASE"/>
    <property type="match status" value="1"/>
</dbReference>
<evidence type="ECO:0000256" key="3">
    <source>
        <dbReference type="ARBA" id="ARBA00022801"/>
    </source>
</evidence>
<dbReference type="InterPro" id="IPR008181">
    <property type="entry name" value="dUTPase"/>
</dbReference>
<keyword evidence="3" id="KW-0378">Hydrolase</keyword>
<dbReference type="Pfam" id="PF00692">
    <property type="entry name" value="dUTPase"/>
    <property type="match status" value="1"/>
</dbReference>
<keyword evidence="4" id="KW-0546">Nucleotide metabolism</keyword>
<dbReference type="EMBL" id="CAFBLU010000016">
    <property type="protein sequence ID" value="CAB4876734.1"/>
    <property type="molecule type" value="Genomic_DNA"/>
</dbReference>
<dbReference type="InterPro" id="IPR036157">
    <property type="entry name" value="dUTPase-like_sf"/>
</dbReference>
<evidence type="ECO:0000256" key="2">
    <source>
        <dbReference type="ARBA" id="ARBA00012379"/>
    </source>
</evidence>
<dbReference type="AlphaFoldDB" id="A0A6J7E7I0"/>
<accession>A0A6J7E7I0</accession>
<dbReference type="EC" id="3.6.1.23" evidence="2"/>